<dbReference type="Proteomes" id="UP000003586">
    <property type="component" value="Chromosome"/>
</dbReference>
<feature type="transmembrane region" description="Helical" evidence="8">
    <location>
        <begin position="308"/>
        <end position="331"/>
    </location>
</feature>
<dbReference type="GO" id="GO:0016020">
    <property type="term" value="C:membrane"/>
    <property type="evidence" value="ECO:0007669"/>
    <property type="project" value="UniProtKB-SubCell"/>
</dbReference>
<dbReference type="InterPro" id="IPR011701">
    <property type="entry name" value="MFS"/>
</dbReference>
<dbReference type="CDD" id="cd17388">
    <property type="entry name" value="MFS_TetA"/>
    <property type="match status" value="1"/>
</dbReference>
<dbReference type="HOGENOM" id="CLU_001265_10_11_10"/>
<evidence type="ECO:0000256" key="4">
    <source>
        <dbReference type="ARBA" id="ARBA00022448"/>
    </source>
</evidence>
<comment type="function">
    <text evidence="1">Resistance to tetracycline by an active tetracycline efflux. This is an energy-dependent process that decreases the accumulation of the antibiotic in whole cells. This protein functions as a metal-tetracycline/H(+) antiporter.</text>
</comment>
<dbReference type="EMBL" id="CP007035">
    <property type="protein sequence ID" value="AHF16350.1"/>
    <property type="molecule type" value="Genomic_DNA"/>
</dbReference>
<accession>W0EZX2</accession>
<dbReference type="Gene3D" id="1.20.1250.20">
    <property type="entry name" value="MFS general substrate transporter like domains"/>
    <property type="match status" value="1"/>
</dbReference>
<dbReference type="OrthoDB" id="9793283at2"/>
<feature type="transmembrane region" description="Helical" evidence="8">
    <location>
        <begin position="79"/>
        <end position="98"/>
    </location>
</feature>
<keyword evidence="5 8" id="KW-0812">Transmembrane</keyword>
<proteinExistence type="inferred from homology"/>
<dbReference type="RefSeq" id="WP_008587376.1">
    <property type="nucleotide sequence ID" value="NZ_CP007035.1"/>
</dbReference>
<evidence type="ECO:0000256" key="7">
    <source>
        <dbReference type="ARBA" id="ARBA00023136"/>
    </source>
</evidence>
<dbReference type="KEGG" id="nso:NIASO_16695"/>
<feature type="transmembrane region" description="Helical" evidence="8">
    <location>
        <begin position="7"/>
        <end position="28"/>
    </location>
</feature>
<evidence type="ECO:0000313" key="10">
    <source>
        <dbReference type="EMBL" id="AHF16350.1"/>
    </source>
</evidence>
<evidence type="ECO:0000256" key="8">
    <source>
        <dbReference type="SAM" id="Phobius"/>
    </source>
</evidence>
<evidence type="ECO:0000256" key="3">
    <source>
        <dbReference type="ARBA" id="ARBA00007520"/>
    </source>
</evidence>
<feature type="transmembrane region" description="Helical" evidence="8">
    <location>
        <begin position="48"/>
        <end position="67"/>
    </location>
</feature>
<feature type="transmembrane region" description="Helical" evidence="8">
    <location>
        <begin position="343"/>
        <end position="367"/>
    </location>
</feature>
<evidence type="ECO:0000259" key="9">
    <source>
        <dbReference type="PROSITE" id="PS50850"/>
    </source>
</evidence>
<comment type="subcellular location">
    <subcellularLocation>
        <location evidence="2">Membrane</location>
        <topology evidence="2">Multi-pass membrane protein</topology>
    </subcellularLocation>
</comment>
<dbReference type="SUPFAM" id="SSF103473">
    <property type="entry name" value="MFS general substrate transporter"/>
    <property type="match status" value="1"/>
</dbReference>
<dbReference type="PROSITE" id="PS00216">
    <property type="entry name" value="SUGAR_TRANSPORT_1"/>
    <property type="match status" value="1"/>
</dbReference>
<dbReference type="InterPro" id="IPR020846">
    <property type="entry name" value="MFS_dom"/>
</dbReference>
<keyword evidence="4" id="KW-0813">Transport</keyword>
<evidence type="ECO:0000256" key="1">
    <source>
        <dbReference type="ARBA" id="ARBA00003279"/>
    </source>
</evidence>
<dbReference type="Pfam" id="PF07690">
    <property type="entry name" value="MFS_1"/>
    <property type="match status" value="1"/>
</dbReference>
<name>W0EZX2_9BACT</name>
<feature type="transmembrane region" description="Helical" evidence="8">
    <location>
        <begin position="216"/>
        <end position="234"/>
    </location>
</feature>
<gene>
    <name evidence="10" type="ORF">NIASO_16695</name>
</gene>
<dbReference type="eggNOG" id="COG2814">
    <property type="taxonomic scope" value="Bacteria"/>
</dbReference>
<reference evidence="10 11" key="1">
    <citation type="submission" date="2013-12" db="EMBL/GenBank/DDBJ databases">
        <authorList>
            <consortium name="DOE Joint Genome Institute"/>
            <person name="Eisen J."/>
            <person name="Huntemann M."/>
            <person name="Han J."/>
            <person name="Chen A."/>
            <person name="Kyrpides N."/>
            <person name="Mavromatis K."/>
            <person name="Markowitz V."/>
            <person name="Palaniappan K."/>
            <person name="Ivanova N."/>
            <person name="Schaumberg A."/>
            <person name="Pati A."/>
            <person name="Liolios K."/>
            <person name="Nordberg H.P."/>
            <person name="Cantor M.N."/>
            <person name="Hua S.X."/>
            <person name="Woyke T."/>
        </authorList>
    </citation>
    <scope>NUCLEOTIDE SEQUENCE [LARGE SCALE GENOMIC DNA]</scope>
    <source>
        <strain evidence="11">DSM 19437</strain>
    </source>
</reference>
<feature type="transmembrane region" description="Helical" evidence="8">
    <location>
        <begin position="104"/>
        <end position="125"/>
    </location>
</feature>
<comment type="similarity">
    <text evidence="3">Belongs to the major facilitator superfamily. TCR/Tet family.</text>
</comment>
<dbReference type="PANTHER" id="PTHR23504">
    <property type="entry name" value="MAJOR FACILITATOR SUPERFAMILY DOMAIN-CONTAINING PROTEIN 10"/>
    <property type="match status" value="1"/>
</dbReference>
<evidence type="ECO:0000256" key="5">
    <source>
        <dbReference type="ARBA" id="ARBA00022692"/>
    </source>
</evidence>
<protein>
    <submittedName>
        <fullName evidence="10">MFS transporter</fullName>
    </submittedName>
</protein>
<evidence type="ECO:0000256" key="6">
    <source>
        <dbReference type="ARBA" id="ARBA00022989"/>
    </source>
</evidence>
<dbReference type="PROSITE" id="PS50850">
    <property type="entry name" value="MFS"/>
    <property type="match status" value="1"/>
</dbReference>
<dbReference type="PRINTS" id="PR01035">
    <property type="entry name" value="TCRTETA"/>
</dbReference>
<feature type="transmembrane region" description="Helical" evidence="8">
    <location>
        <begin position="167"/>
        <end position="185"/>
    </location>
</feature>
<sequence length="408" mass="44277">MKRSRSAAIGFIFITMTIDVIGFGLIIPVMPKLIASLKHVSIGEASKWGGYLITTYALMQFIFSPLLGNLSDRFGRRPVILVSLLGFCVDYLILAFAHNYALLFVGRVLSGITGASFTAATAYIADVSTNETRAKNFGLIGAAFGLGFIIGPALGGLLAVWGIRAPFFAAAALCFLNFLYGYFVLPESLKPENRRPFNWAKANPVGSLQLFMKYPAIMDLVLCFFFVFLGGHAVQSNWSFFTMDQFKWTEKQVGISLAIVGALVGGVQGGLIRYTNPRLGNEKSVYIGLLLYALGMALFAFASQGWMMYAFLFPYCLGGIAGPALQAIISAQVPPNEQGALQGGLNSVMSLTSIFGPLLMTQLFYYFSHDKAPVYFPGAPFIAGTLMMLTSAGVAYYVLHLKKKKAKA</sequence>
<organism evidence="10 11">
    <name type="scientific">Niabella soli DSM 19437</name>
    <dbReference type="NCBI Taxonomy" id="929713"/>
    <lineage>
        <taxon>Bacteria</taxon>
        <taxon>Pseudomonadati</taxon>
        <taxon>Bacteroidota</taxon>
        <taxon>Chitinophagia</taxon>
        <taxon>Chitinophagales</taxon>
        <taxon>Chitinophagaceae</taxon>
        <taxon>Niabella</taxon>
    </lineage>
</organism>
<feature type="transmembrane region" description="Helical" evidence="8">
    <location>
        <begin position="137"/>
        <end position="161"/>
    </location>
</feature>
<dbReference type="InterPro" id="IPR036259">
    <property type="entry name" value="MFS_trans_sf"/>
</dbReference>
<dbReference type="AlphaFoldDB" id="W0EZX2"/>
<keyword evidence="6 8" id="KW-1133">Transmembrane helix</keyword>
<feature type="transmembrane region" description="Helical" evidence="8">
    <location>
        <begin position="254"/>
        <end position="272"/>
    </location>
</feature>
<feature type="domain" description="Major facilitator superfamily (MFS) profile" evidence="9">
    <location>
        <begin position="8"/>
        <end position="403"/>
    </location>
</feature>
<evidence type="ECO:0000256" key="2">
    <source>
        <dbReference type="ARBA" id="ARBA00004141"/>
    </source>
</evidence>
<keyword evidence="11" id="KW-1185">Reference proteome</keyword>
<dbReference type="InterPro" id="IPR005829">
    <property type="entry name" value="Sugar_transporter_CS"/>
</dbReference>
<dbReference type="GO" id="GO:0022857">
    <property type="term" value="F:transmembrane transporter activity"/>
    <property type="evidence" value="ECO:0007669"/>
    <property type="project" value="InterPro"/>
</dbReference>
<evidence type="ECO:0000313" key="11">
    <source>
        <dbReference type="Proteomes" id="UP000003586"/>
    </source>
</evidence>
<dbReference type="InterPro" id="IPR001958">
    <property type="entry name" value="Tet-R_TetA/multi-R_MdtG-like"/>
</dbReference>
<keyword evidence="7 8" id="KW-0472">Membrane</keyword>
<feature type="transmembrane region" description="Helical" evidence="8">
    <location>
        <begin position="284"/>
        <end position="302"/>
    </location>
</feature>
<feature type="transmembrane region" description="Helical" evidence="8">
    <location>
        <begin position="379"/>
        <end position="399"/>
    </location>
</feature>
<dbReference type="PANTHER" id="PTHR23504:SF15">
    <property type="entry name" value="MAJOR FACILITATOR SUPERFAMILY (MFS) PROFILE DOMAIN-CONTAINING PROTEIN"/>
    <property type="match status" value="1"/>
</dbReference>